<evidence type="ECO:0000259" key="13">
    <source>
        <dbReference type="Pfam" id="PF00884"/>
    </source>
</evidence>
<dbReference type="Pfam" id="PF00884">
    <property type="entry name" value="Sulfatase"/>
    <property type="match status" value="1"/>
</dbReference>
<keyword evidence="5 12" id="KW-0812">Transmembrane</keyword>
<evidence type="ECO:0000313" key="14">
    <source>
        <dbReference type="EMBL" id="SME49396.1"/>
    </source>
</evidence>
<feature type="domain" description="Sulfatase N-terminal" evidence="13">
    <location>
        <begin position="273"/>
        <end position="561"/>
    </location>
</feature>
<evidence type="ECO:0000256" key="1">
    <source>
        <dbReference type="ARBA" id="ARBA00004651"/>
    </source>
</evidence>
<dbReference type="PIRSF" id="PIRSF005091">
    <property type="entry name" value="Mmb_sulf_HI1246"/>
    <property type="match status" value="1"/>
</dbReference>
<dbReference type="Gene3D" id="3.30.1120.170">
    <property type="match status" value="1"/>
</dbReference>
<sequence length="677" mass="77118">MNRETDLYQNKPWMIKRGGEMKKFLLKSKSVLSNHFGFFVFAVVLFWLKTYAAYVTEFNLGISNTIQKFLLFFNPLSSAVLFLGLALFAKGKRAYIWLIVINLLMSILLYANVVYYRFFSDFITFPTLTQTNNFGDLGGSIFALLHAYDPLYFLDTIILIVLVATKFASPKPIRVAKHKLSLVFVAGILLFSINLGLAESDRPELLTRTFDRNYIVKYLGAYNYTIYDGIQSAKASTERALADGDNMTEVRNYLTSTYASPNPEYFGKGKGMNVIYIHLESFQNFLIDYKLNGQEVTPFLNSFTKDANTLYFDNFFHQTGQGKTSDAEFMLENSMFGLPQGSVFTNKAHNTFQSAPAILGQQGYTSAVFHGNYKTFWNRDEIYKSFGFNKFFDASYYDMNEKDVVNYGLKDKPFFNESIPLLQTLKQPFYTKFITLSNHFPYPIDKEEATIEPAKTGDSSVDTYFQTARYLDESVKGFLDYLKQSGLYDNSIIVMYGDHYGISDNHGAAMSQIMGKEMNSFENAQLQRVPLIIRVPGMKGGVQHQYGGEIDVLPTLLHLLGTDTKNYVQFGSDLLSPEHKQVVPFRNGNFVSPTVTALNGKYYDTATGNPVELTDEVKQNEQMVQKSLKYSDQVVNGDLLRFYTPEGFTPVDRSKYNYNHRDKNKTKVKTTEDGETK</sequence>
<organism evidence="14 15">
    <name type="scientific">Bacillus mobilis</name>
    <dbReference type="NCBI Taxonomy" id="2026190"/>
    <lineage>
        <taxon>Bacteria</taxon>
        <taxon>Bacillati</taxon>
        <taxon>Bacillota</taxon>
        <taxon>Bacilli</taxon>
        <taxon>Bacillales</taxon>
        <taxon>Bacillaceae</taxon>
        <taxon>Bacillus</taxon>
        <taxon>Bacillus cereus group</taxon>
    </lineage>
</organism>
<dbReference type="InterPro" id="IPR017850">
    <property type="entry name" value="Alkaline_phosphatase_core_sf"/>
</dbReference>
<dbReference type="SUPFAM" id="SSF53649">
    <property type="entry name" value="Alkaline phosphatase-like"/>
    <property type="match status" value="1"/>
</dbReference>
<feature type="binding site" evidence="11">
    <location>
        <position position="499"/>
    </location>
    <ligand>
        <name>Mn(2+)</name>
        <dbReference type="ChEBI" id="CHEBI:29035"/>
    </ligand>
</feature>
<keyword evidence="4 8" id="KW-1003">Cell membrane</keyword>
<feature type="active site" evidence="9">
    <location>
        <position position="324"/>
    </location>
</feature>
<feature type="binding site" evidence="11">
    <location>
        <position position="324"/>
    </location>
    <ligand>
        <name>Mn(2+)</name>
        <dbReference type="ChEBI" id="CHEBI:29035"/>
    </ligand>
</feature>
<dbReference type="InterPro" id="IPR050448">
    <property type="entry name" value="OpgB/LTA_synthase_biosynth"/>
</dbReference>
<accession>A0A1Y6AU77</accession>
<evidence type="ECO:0000256" key="10">
    <source>
        <dbReference type="PIRSR" id="PIRSR005091-2"/>
    </source>
</evidence>
<evidence type="ECO:0000256" key="3">
    <source>
        <dbReference type="ARBA" id="ARBA00009983"/>
    </source>
</evidence>
<proteinExistence type="inferred from homology"/>
<dbReference type="Gene3D" id="3.40.720.10">
    <property type="entry name" value="Alkaline Phosphatase, subunit A"/>
    <property type="match status" value="1"/>
</dbReference>
<keyword evidence="6 12" id="KW-1133">Transmembrane helix</keyword>
<evidence type="ECO:0000256" key="2">
    <source>
        <dbReference type="ARBA" id="ARBA00004936"/>
    </source>
</evidence>
<feature type="transmembrane region" description="Helical" evidence="12">
    <location>
        <begin position="69"/>
        <end position="88"/>
    </location>
</feature>
<feature type="transmembrane region" description="Helical" evidence="12">
    <location>
        <begin position="31"/>
        <end position="49"/>
    </location>
</feature>
<dbReference type="GO" id="GO:0005886">
    <property type="term" value="C:plasma membrane"/>
    <property type="evidence" value="ECO:0007669"/>
    <property type="project" value="UniProtKB-SubCell"/>
</dbReference>
<evidence type="ECO:0000313" key="15">
    <source>
        <dbReference type="Proteomes" id="UP000194439"/>
    </source>
</evidence>
<name>A0A1Y6AU77_9BACI</name>
<evidence type="ECO:0000256" key="11">
    <source>
        <dbReference type="PIRSR" id="PIRSR005091-3"/>
    </source>
</evidence>
<feature type="transmembrane region" description="Helical" evidence="12">
    <location>
        <begin position="95"/>
        <end position="118"/>
    </location>
</feature>
<reference evidence="15" key="1">
    <citation type="submission" date="2017-04" db="EMBL/GenBank/DDBJ databases">
        <authorList>
            <person name="Criscuolo A."/>
        </authorList>
    </citation>
    <scope>NUCLEOTIDE SEQUENCE [LARGE SCALE GENOMIC DNA]</scope>
</reference>
<dbReference type="InterPro" id="IPR000917">
    <property type="entry name" value="Sulfatase_N"/>
</dbReference>
<dbReference type="AlphaFoldDB" id="A0A1Y6AU77"/>
<evidence type="ECO:0000256" key="9">
    <source>
        <dbReference type="PIRSR" id="PIRSR005091-1"/>
    </source>
</evidence>
<dbReference type="InterPro" id="IPR012160">
    <property type="entry name" value="LtaS-like"/>
</dbReference>
<keyword evidence="10" id="KW-0464">Manganese</keyword>
<dbReference type="Proteomes" id="UP000194439">
    <property type="component" value="Unassembled WGS sequence"/>
</dbReference>
<keyword evidence="10" id="KW-0479">Metal-binding</keyword>
<feature type="binding site" evidence="11">
    <location>
        <position position="280"/>
    </location>
    <ligand>
        <name>Mn(2+)</name>
        <dbReference type="ChEBI" id="CHEBI:29035"/>
    </ligand>
</feature>
<evidence type="ECO:0000256" key="6">
    <source>
        <dbReference type="ARBA" id="ARBA00022989"/>
    </source>
</evidence>
<evidence type="ECO:0000256" key="8">
    <source>
        <dbReference type="PIRNR" id="PIRNR005091"/>
    </source>
</evidence>
<feature type="transmembrane region" description="Helical" evidence="12">
    <location>
        <begin position="151"/>
        <end position="168"/>
    </location>
</feature>
<feature type="binding site" evidence="11">
    <location>
        <position position="498"/>
    </location>
    <ligand>
        <name>Mn(2+)</name>
        <dbReference type="ChEBI" id="CHEBI:29035"/>
    </ligand>
</feature>
<comment type="similarity">
    <text evidence="3 8">Belongs to the LTA synthase family.</text>
</comment>
<feature type="binding site" evidence="10">
    <location>
        <position position="439"/>
    </location>
    <ligand>
        <name>substrate</name>
    </ligand>
</feature>
<evidence type="ECO:0000256" key="12">
    <source>
        <dbReference type="SAM" id="Phobius"/>
    </source>
</evidence>
<keyword evidence="7 8" id="KW-0472">Membrane</keyword>
<feature type="transmembrane region" description="Helical" evidence="12">
    <location>
        <begin position="180"/>
        <end position="198"/>
    </location>
</feature>
<evidence type="ECO:0000256" key="5">
    <source>
        <dbReference type="ARBA" id="ARBA00022692"/>
    </source>
</evidence>
<protein>
    <submittedName>
        <fullName evidence="14">Lipoteichoic acid synthase 1</fullName>
    </submittedName>
</protein>
<gene>
    <name evidence="14" type="primary">ltaS1_4</name>
    <name evidence="14" type="ORF">BACERE00185_05342</name>
</gene>
<dbReference type="CDD" id="cd16015">
    <property type="entry name" value="LTA_synthase"/>
    <property type="match status" value="1"/>
</dbReference>
<dbReference type="PANTHER" id="PTHR47371:SF3">
    <property type="entry name" value="PHOSPHOGLYCEROL TRANSFERASE I"/>
    <property type="match status" value="1"/>
</dbReference>
<comment type="subcellular location">
    <subcellularLocation>
        <location evidence="1">Cell membrane</location>
        <topology evidence="1">Multi-pass membrane protein</topology>
    </subcellularLocation>
</comment>
<dbReference type="EMBL" id="FWZD01000074">
    <property type="protein sequence ID" value="SME49396.1"/>
    <property type="molecule type" value="Genomic_DNA"/>
</dbReference>
<evidence type="ECO:0000256" key="7">
    <source>
        <dbReference type="ARBA" id="ARBA00023136"/>
    </source>
</evidence>
<dbReference type="PANTHER" id="PTHR47371">
    <property type="entry name" value="LIPOTEICHOIC ACID SYNTHASE"/>
    <property type="match status" value="1"/>
</dbReference>
<evidence type="ECO:0000256" key="4">
    <source>
        <dbReference type="ARBA" id="ARBA00022475"/>
    </source>
</evidence>
<dbReference type="GO" id="GO:0046872">
    <property type="term" value="F:metal ion binding"/>
    <property type="evidence" value="ECO:0007669"/>
    <property type="project" value="UniProtKB-KW"/>
</dbReference>
<comment type="pathway">
    <text evidence="2">Cell wall biogenesis; lipoteichoic acid biosynthesis.</text>
</comment>